<evidence type="ECO:0000256" key="5">
    <source>
        <dbReference type="ARBA" id="ARBA00022679"/>
    </source>
</evidence>
<keyword evidence="10 14" id="KW-0067">ATP-binding</keyword>
<feature type="domain" description="Protein kinase" evidence="16">
    <location>
        <begin position="71"/>
        <end position="356"/>
    </location>
</feature>
<dbReference type="GO" id="GO:0045087">
    <property type="term" value="P:innate immune response"/>
    <property type="evidence" value="ECO:0007669"/>
    <property type="project" value="UniProtKB-ARBA"/>
</dbReference>
<dbReference type="OrthoDB" id="4062651at2759"/>
<protein>
    <recommendedName>
        <fullName evidence="2">non-specific serine/threonine protein kinase</fullName>
        <ecNumber evidence="2">2.7.11.1</ecNumber>
    </recommendedName>
</protein>
<dbReference type="Gene3D" id="1.10.510.10">
    <property type="entry name" value="Transferase(Phosphotransferase) domain 1"/>
    <property type="match status" value="1"/>
</dbReference>
<dbReference type="GO" id="GO:0005524">
    <property type="term" value="F:ATP binding"/>
    <property type="evidence" value="ECO:0007669"/>
    <property type="project" value="UniProtKB-UniRule"/>
</dbReference>
<organism evidence="17 18">
    <name type="scientific">Acer yangbiense</name>
    <dbReference type="NCBI Taxonomy" id="1000413"/>
    <lineage>
        <taxon>Eukaryota</taxon>
        <taxon>Viridiplantae</taxon>
        <taxon>Streptophyta</taxon>
        <taxon>Embryophyta</taxon>
        <taxon>Tracheophyta</taxon>
        <taxon>Spermatophyta</taxon>
        <taxon>Magnoliopsida</taxon>
        <taxon>eudicotyledons</taxon>
        <taxon>Gunneridae</taxon>
        <taxon>Pentapetalae</taxon>
        <taxon>rosids</taxon>
        <taxon>malvids</taxon>
        <taxon>Sapindales</taxon>
        <taxon>Sapindaceae</taxon>
        <taxon>Hippocastanoideae</taxon>
        <taxon>Acereae</taxon>
        <taxon>Acer</taxon>
    </lineage>
</organism>
<evidence type="ECO:0000259" key="16">
    <source>
        <dbReference type="PROSITE" id="PS50011"/>
    </source>
</evidence>
<comment type="caution">
    <text evidence="17">The sequence shown here is derived from an EMBL/GenBank/DDBJ whole genome shotgun (WGS) entry which is preliminary data.</text>
</comment>
<keyword evidence="8 14" id="KW-0547">Nucleotide-binding</keyword>
<keyword evidence="6" id="KW-0812">Transmembrane</keyword>
<evidence type="ECO:0000313" key="18">
    <source>
        <dbReference type="Proteomes" id="UP000323000"/>
    </source>
</evidence>
<dbReference type="Proteomes" id="UP000323000">
    <property type="component" value="Chromosome 4"/>
</dbReference>
<evidence type="ECO:0000313" key="17">
    <source>
        <dbReference type="EMBL" id="TXG64114.1"/>
    </source>
</evidence>
<evidence type="ECO:0000256" key="11">
    <source>
        <dbReference type="ARBA" id="ARBA00022989"/>
    </source>
</evidence>
<dbReference type="GO" id="GO:0004674">
    <property type="term" value="F:protein serine/threonine kinase activity"/>
    <property type="evidence" value="ECO:0007669"/>
    <property type="project" value="UniProtKB-KW"/>
</dbReference>
<keyword evidence="11" id="KW-1133">Transmembrane helix</keyword>
<dbReference type="PANTHER" id="PTHR45621">
    <property type="entry name" value="OS01G0588500 PROTEIN-RELATED"/>
    <property type="match status" value="1"/>
</dbReference>
<keyword evidence="12" id="KW-0472">Membrane</keyword>
<dbReference type="InterPro" id="IPR050823">
    <property type="entry name" value="Plant_Ser_Thr_Prot_Kinase"/>
</dbReference>
<evidence type="ECO:0000256" key="10">
    <source>
        <dbReference type="ARBA" id="ARBA00022840"/>
    </source>
</evidence>
<name>A0A5C7I4U7_9ROSI</name>
<dbReference type="Gene3D" id="3.30.200.20">
    <property type="entry name" value="Phosphorylase Kinase, domain 1"/>
    <property type="match status" value="1"/>
</dbReference>
<gene>
    <name evidence="17" type="ORF">EZV62_011108</name>
</gene>
<comment type="subcellular location">
    <subcellularLocation>
        <location evidence="1">Cell membrane</location>
        <topology evidence="1">Single-pass membrane protein</topology>
    </subcellularLocation>
</comment>
<accession>A0A5C7I4U7</accession>
<evidence type="ECO:0000256" key="6">
    <source>
        <dbReference type="ARBA" id="ARBA00022692"/>
    </source>
</evidence>
<dbReference type="Pfam" id="PF07714">
    <property type="entry name" value="PK_Tyr_Ser-Thr"/>
    <property type="match status" value="1"/>
</dbReference>
<evidence type="ECO:0000256" key="2">
    <source>
        <dbReference type="ARBA" id="ARBA00012513"/>
    </source>
</evidence>
<evidence type="ECO:0000256" key="14">
    <source>
        <dbReference type="PROSITE-ProRule" id="PRU10141"/>
    </source>
</evidence>
<evidence type="ECO:0000256" key="8">
    <source>
        <dbReference type="ARBA" id="ARBA00022741"/>
    </source>
</evidence>
<dbReference type="InterPro" id="IPR000719">
    <property type="entry name" value="Prot_kinase_dom"/>
</dbReference>
<feature type="binding site" evidence="14">
    <location>
        <position position="110"/>
    </location>
    <ligand>
        <name>ATP</name>
        <dbReference type="ChEBI" id="CHEBI:30616"/>
    </ligand>
</feature>
<keyword evidence="9" id="KW-0418">Kinase</keyword>
<evidence type="ECO:0000256" key="15">
    <source>
        <dbReference type="RuleBase" id="RU000304"/>
    </source>
</evidence>
<evidence type="ECO:0000256" key="12">
    <source>
        <dbReference type="ARBA" id="ARBA00023136"/>
    </source>
</evidence>
<keyword evidence="4 15" id="KW-0723">Serine/threonine-protein kinase</keyword>
<proteinExistence type="inferred from homology"/>
<keyword evidence="13" id="KW-1015">Disulfide bond</keyword>
<dbReference type="FunFam" id="1.10.510.10:FF:000468">
    <property type="entry name" value="PTI1-like tyrosine-protein kinase 3"/>
    <property type="match status" value="1"/>
</dbReference>
<dbReference type="PROSITE" id="PS00108">
    <property type="entry name" value="PROTEIN_KINASE_ST"/>
    <property type="match status" value="1"/>
</dbReference>
<dbReference type="EC" id="2.7.11.1" evidence="2"/>
<evidence type="ECO:0000256" key="7">
    <source>
        <dbReference type="ARBA" id="ARBA00022729"/>
    </source>
</evidence>
<evidence type="ECO:0000256" key="4">
    <source>
        <dbReference type="ARBA" id="ARBA00022527"/>
    </source>
</evidence>
<dbReference type="InterPro" id="IPR008271">
    <property type="entry name" value="Ser/Thr_kinase_AS"/>
</dbReference>
<dbReference type="PROSITE" id="PS50011">
    <property type="entry name" value="PROTEIN_KINASE_DOM"/>
    <property type="match status" value="1"/>
</dbReference>
<comment type="similarity">
    <text evidence="15">Belongs to the protein kinase superfamily.</text>
</comment>
<dbReference type="AlphaFoldDB" id="A0A5C7I4U7"/>
<sequence>MMEGSHFGLLTCLTTVDASRQLEEQKEEASSCHEKADVSDNNVLLLSSGTIGNQNLIMFTLQDLRKATKNFRVDYVIGEGGFGRVYKGWVDENTYTPTKAGIGMPVAIKKLSPDSHQGLKEWRAEVEFLGKFSHPNLVKLLGYCREDNQFLLIYEYMKKGSFENHLFGRGSEPLPWNVRLNIAIDAAKGLSFLHSSENSVIYRDFKTSNILIDEVYNAKLSDFGLARFGPTNGNSHVTTSVMGTFGYAAPEYVEKGHLYINSDVYGFGVVMLEIITGLRVLDTRRPLNEQNLVDLAMPCLTNSKKLEKIMDPKLYNQYPLKAAIKVARLVKQCLELDPRHRPSMEQVLKTLEDAIV</sequence>
<evidence type="ECO:0000256" key="9">
    <source>
        <dbReference type="ARBA" id="ARBA00022777"/>
    </source>
</evidence>
<dbReference type="InterPro" id="IPR001245">
    <property type="entry name" value="Ser-Thr/Tyr_kinase_cat_dom"/>
</dbReference>
<dbReference type="FunFam" id="3.30.200.20:FF:000228">
    <property type="entry name" value="Serine/threonine-protein kinase BIK1"/>
    <property type="match status" value="1"/>
</dbReference>
<dbReference type="InterPro" id="IPR017441">
    <property type="entry name" value="Protein_kinase_ATP_BS"/>
</dbReference>
<keyword evidence="18" id="KW-1185">Reference proteome</keyword>
<keyword evidence="5" id="KW-0808">Transferase</keyword>
<evidence type="ECO:0000256" key="3">
    <source>
        <dbReference type="ARBA" id="ARBA00022475"/>
    </source>
</evidence>
<dbReference type="PROSITE" id="PS00107">
    <property type="entry name" value="PROTEIN_KINASE_ATP"/>
    <property type="match status" value="1"/>
</dbReference>
<dbReference type="InterPro" id="IPR011009">
    <property type="entry name" value="Kinase-like_dom_sf"/>
</dbReference>
<reference evidence="18" key="1">
    <citation type="journal article" date="2019" name="Gigascience">
        <title>De novo genome assembly of the endangered Acer yangbiense, a plant species with extremely small populations endemic to Yunnan Province, China.</title>
        <authorList>
            <person name="Yang J."/>
            <person name="Wariss H.M."/>
            <person name="Tao L."/>
            <person name="Zhang R."/>
            <person name="Yun Q."/>
            <person name="Hollingsworth P."/>
            <person name="Dao Z."/>
            <person name="Luo G."/>
            <person name="Guo H."/>
            <person name="Ma Y."/>
            <person name="Sun W."/>
        </authorList>
    </citation>
    <scope>NUCLEOTIDE SEQUENCE [LARGE SCALE GENOMIC DNA]</scope>
    <source>
        <strain evidence="18">cv. Malutang</strain>
    </source>
</reference>
<dbReference type="EMBL" id="VAHF01000004">
    <property type="protein sequence ID" value="TXG64114.1"/>
    <property type="molecule type" value="Genomic_DNA"/>
</dbReference>
<dbReference type="SUPFAM" id="SSF56112">
    <property type="entry name" value="Protein kinase-like (PK-like)"/>
    <property type="match status" value="1"/>
</dbReference>
<evidence type="ECO:0000256" key="1">
    <source>
        <dbReference type="ARBA" id="ARBA00004162"/>
    </source>
</evidence>
<dbReference type="GO" id="GO:0005886">
    <property type="term" value="C:plasma membrane"/>
    <property type="evidence" value="ECO:0007669"/>
    <property type="project" value="UniProtKB-SubCell"/>
</dbReference>
<evidence type="ECO:0000256" key="13">
    <source>
        <dbReference type="ARBA" id="ARBA00023157"/>
    </source>
</evidence>
<keyword evidence="3" id="KW-1003">Cell membrane</keyword>
<keyword evidence="7" id="KW-0732">Signal</keyword>